<evidence type="ECO:0000256" key="2">
    <source>
        <dbReference type="ARBA" id="ARBA00022679"/>
    </source>
</evidence>
<evidence type="ECO:0000256" key="9">
    <source>
        <dbReference type="SAM" id="MobiDB-lite"/>
    </source>
</evidence>
<dbReference type="KEGG" id="tin:Tint_1494"/>
<keyword evidence="3 8" id="KW-0548">Nucleotidyltransferase</keyword>
<dbReference type="EMBL" id="CP002021">
    <property type="protein sequence ID" value="ADG30876.1"/>
    <property type="molecule type" value="Genomic_DNA"/>
</dbReference>
<evidence type="ECO:0000256" key="7">
    <source>
        <dbReference type="ARBA" id="ARBA00022842"/>
    </source>
</evidence>
<evidence type="ECO:0000313" key="10">
    <source>
        <dbReference type="EMBL" id="ADG30876.1"/>
    </source>
</evidence>
<dbReference type="GO" id="GO:0070733">
    <property type="term" value="F:AMPylase activity"/>
    <property type="evidence" value="ECO:0007669"/>
    <property type="project" value="UniProtKB-EC"/>
</dbReference>
<dbReference type="HAMAP" id="MF_00692">
    <property type="entry name" value="SelO"/>
    <property type="match status" value="1"/>
</dbReference>
<feature type="binding site" evidence="8">
    <location>
        <position position="107"/>
    </location>
    <ligand>
        <name>ATP</name>
        <dbReference type="ChEBI" id="CHEBI:30616"/>
    </ligand>
</feature>
<feature type="binding site" evidence="8">
    <location>
        <position position="148"/>
    </location>
    <ligand>
        <name>ATP</name>
        <dbReference type="ChEBI" id="CHEBI:30616"/>
    </ligand>
</feature>
<keyword evidence="8" id="KW-0464">Manganese</keyword>
<comment type="catalytic activity">
    <reaction evidence="8">
        <text>L-seryl-[protein] + UTP = O-(5'-uridylyl)-L-seryl-[protein] + diphosphate</text>
        <dbReference type="Rhea" id="RHEA:64604"/>
        <dbReference type="Rhea" id="RHEA-COMP:9863"/>
        <dbReference type="Rhea" id="RHEA-COMP:16635"/>
        <dbReference type="ChEBI" id="CHEBI:29999"/>
        <dbReference type="ChEBI" id="CHEBI:33019"/>
        <dbReference type="ChEBI" id="CHEBI:46398"/>
        <dbReference type="ChEBI" id="CHEBI:156051"/>
    </reaction>
</comment>
<dbReference type="HOGENOM" id="CLU_010245_4_0_4"/>
<feature type="binding site" evidence="8">
    <location>
        <position position="105"/>
    </location>
    <ligand>
        <name>ATP</name>
        <dbReference type="ChEBI" id="CHEBI:30616"/>
    </ligand>
</feature>
<comment type="function">
    <text evidence="8">Nucleotidyltransferase involved in the post-translational modification of proteins. It can catalyze the addition of adenosine monophosphate (AMP) or uridine monophosphate (UMP) to a protein, resulting in modifications known as AMPylation and UMPylation.</text>
</comment>
<feature type="active site" description="Proton acceptor" evidence="8">
    <location>
        <position position="274"/>
    </location>
</feature>
<feature type="binding site" evidence="8">
    <location>
        <position position="275"/>
    </location>
    <ligand>
        <name>Mg(2+)</name>
        <dbReference type="ChEBI" id="CHEBI:18420"/>
    </ligand>
</feature>
<gene>
    <name evidence="8" type="primary">ydiU</name>
    <name evidence="8" type="synonym">selO</name>
    <name evidence="10" type="ordered locus">Tint_1494</name>
</gene>
<dbReference type="BioCyc" id="TINT75379:TINT_RS07490-MONOMER"/>
<dbReference type="GO" id="GO:0000287">
    <property type="term" value="F:magnesium ion binding"/>
    <property type="evidence" value="ECO:0007669"/>
    <property type="project" value="UniProtKB-UniRule"/>
</dbReference>
<dbReference type="PANTHER" id="PTHR32057:SF14">
    <property type="entry name" value="PROTEIN ADENYLYLTRANSFERASE SELO, MITOCHONDRIAL"/>
    <property type="match status" value="1"/>
</dbReference>
<comment type="catalytic activity">
    <reaction evidence="8">
        <text>L-threonyl-[protein] + ATP = 3-O-(5'-adenylyl)-L-threonyl-[protein] + diphosphate</text>
        <dbReference type="Rhea" id="RHEA:54292"/>
        <dbReference type="Rhea" id="RHEA-COMP:11060"/>
        <dbReference type="Rhea" id="RHEA-COMP:13847"/>
        <dbReference type="ChEBI" id="CHEBI:30013"/>
        <dbReference type="ChEBI" id="CHEBI:30616"/>
        <dbReference type="ChEBI" id="CHEBI:33019"/>
        <dbReference type="ChEBI" id="CHEBI:138113"/>
        <dbReference type="EC" id="2.7.7.108"/>
    </reaction>
</comment>
<evidence type="ECO:0000256" key="4">
    <source>
        <dbReference type="ARBA" id="ARBA00022723"/>
    </source>
</evidence>
<dbReference type="EC" id="2.7.7.-" evidence="8"/>
<accession>D5X180</accession>
<keyword evidence="4 8" id="KW-0479">Metal-binding</keyword>
<dbReference type="eggNOG" id="COG0397">
    <property type="taxonomic scope" value="Bacteria"/>
</dbReference>
<comment type="catalytic activity">
    <reaction evidence="8">
        <text>L-histidyl-[protein] + UTP = N(tele)-(5'-uridylyl)-L-histidyl-[protein] + diphosphate</text>
        <dbReference type="Rhea" id="RHEA:83891"/>
        <dbReference type="Rhea" id="RHEA-COMP:9745"/>
        <dbReference type="Rhea" id="RHEA-COMP:20239"/>
        <dbReference type="ChEBI" id="CHEBI:29979"/>
        <dbReference type="ChEBI" id="CHEBI:33019"/>
        <dbReference type="ChEBI" id="CHEBI:46398"/>
        <dbReference type="ChEBI" id="CHEBI:233474"/>
    </reaction>
</comment>
<dbReference type="EC" id="2.7.7.108" evidence="8"/>
<dbReference type="Pfam" id="PF02696">
    <property type="entry name" value="SelO"/>
    <property type="match status" value="1"/>
</dbReference>
<protein>
    <recommendedName>
        <fullName evidence="8">Protein nucleotidyltransferase YdiU</fullName>
        <ecNumber evidence="8">2.7.7.-</ecNumber>
    </recommendedName>
    <alternativeName>
        <fullName evidence="8">Protein adenylyltransferase YdiU</fullName>
        <ecNumber evidence="8">2.7.7.108</ecNumber>
    </alternativeName>
    <alternativeName>
        <fullName evidence="8">Protein uridylyltransferase YdiU</fullName>
        <ecNumber evidence="8">2.7.7.-</ecNumber>
    </alternativeName>
</protein>
<dbReference type="AlphaFoldDB" id="D5X180"/>
<evidence type="ECO:0000256" key="6">
    <source>
        <dbReference type="ARBA" id="ARBA00022840"/>
    </source>
</evidence>
<evidence type="ECO:0000256" key="1">
    <source>
        <dbReference type="ARBA" id="ARBA00009747"/>
    </source>
</evidence>
<feature type="binding site" evidence="8">
    <location>
        <position position="284"/>
    </location>
    <ligand>
        <name>ATP</name>
        <dbReference type="ChEBI" id="CHEBI:30616"/>
    </ligand>
</feature>
<feature type="binding site" evidence="8">
    <location>
        <position position="198"/>
    </location>
    <ligand>
        <name>ATP</name>
        <dbReference type="ChEBI" id="CHEBI:30616"/>
    </ligand>
</feature>
<proteinExistence type="inferred from homology"/>
<organism evidence="10">
    <name type="scientific">Thiomonas intermedia (strain K12)</name>
    <name type="common">Thiobacillus intermedius</name>
    <dbReference type="NCBI Taxonomy" id="75379"/>
    <lineage>
        <taxon>Bacteria</taxon>
        <taxon>Pseudomonadati</taxon>
        <taxon>Pseudomonadota</taxon>
        <taxon>Betaproteobacteria</taxon>
        <taxon>Burkholderiales</taxon>
        <taxon>Thiomonas</taxon>
    </lineage>
</organism>
<sequence>MTSAALDFPAPAPPASRPWPPLAQQFAALGDAFSVPVAVSPLPDPVLVASSADAAALVGLTAPTTPQDEQDWARAFGGHVAAISGGSRATVYAGHQFGNWAGQLGDGRALLLGDWPDASGGRHSGGYARWEVQFKGSGRTPFSRMGDGWAVLRSSIREFLCSEAMAALGIPTTRALCLVGSSRPVRRERIETAAMVTRLSPSFVRFGHFEHFSYSGQTEQLRALTDWVIAQYCPDCANAPQPALALLQWVVARTARLIARWQAVGFIHGVMNTDNMSILGWTIDYGPFAFLDAYDPLHTPNTTDRGGRYAYGRQPAVAHWNLLALGQALLPLIDKPESALAAVDQFRPQYVQAMQQQLAAKLGLTAPQPNDGDLFQDLLDTMAANRSDWTLSFRHLAQLAADAHAPIPPALAAQFAREPQRFGDWVARYRERLRAEGRDDAARAVAMNAVNPLVVLRHHLAQAAIAQAEVGDFSEVHRLLHALTRPFDAHAAPPHYAEPPPEHAPPACLSCSS</sequence>
<dbReference type="InterPro" id="IPR003846">
    <property type="entry name" value="SelO"/>
</dbReference>
<reference evidence="10" key="1">
    <citation type="submission" date="2010-04" db="EMBL/GenBank/DDBJ databases">
        <title>Complete sequence of Thiomonas intermedia K12.</title>
        <authorList>
            <consortium name="US DOE Joint Genome Institute"/>
            <person name="Lucas S."/>
            <person name="Copeland A."/>
            <person name="Lapidus A."/>
            <person name="Cheng J.-F."/>
            <person name="Bruce D."/>
            <person name="Goodwin L."/>
            <person name="Pitluck S."/>
            <person name="Davenport K."/>
            <person name="Detter J.C."/>
            <person name="Han C."/>
            <person name="Tapia R."/>
            <person name="Land M."/>
            <person name="Hauser L."/>
            <person name="Kyrpides N."/>
            <person name="Ovchinnikova G."/>
            <person name="Kerfeld C.A."/>
            <person name="Cannon G.C."/>
            <person name="Heinhorst S."/>
            <person name="Woyke T."/>
        </authorList>
    </citation>
    <scope>NUCLEOTIDE SEQUENCE [LARGE SCALE GENOMIC DNA]</scope>
    <source>
        <strain evidence="10">K12</strain>
    </source>
</reference>
<feature type="binding site" evidence="8">
    <location>
        <position position="284"/>
    </location>
    <ligand>
        <name>Mg(2+)</name>
        <dbReference type="ChEBI" id="CHEBI:18420"/>
    </ligand>
</feature>
<comment type="catalytic activity">
    <reaction evidence="8">
        <text>L-seryl-[protein] + ATP = 3-O-(5'-adenylyl)-L-seryl-[protein] + diphosphate</text>
        <dbReference type="Rhea" id="RHEA:58120"/>
        <dbReference type="Rhea" id="RHEA-COMP:9863"/>
        <dbReference type="Rhea" id="RHEA-COMP:15073"/>
        <dbReference type="ChEBI" id="CHEBI:29999"/>
        <dbReference type="ChEBI" id="CHEBI:30616"/>
        <dbReference type="ChEBI" id="CHEBI:33019"/>
        <dbReference type="ChEBI" id="CHEBI:142516"/>
        <dbReference type="EC" id="2.7.7.108"/>
    </reaction>
</comment>
<evidence type="ECO:0000256" key="3">
    <source>
        <dbReference type="ARBA" id="ARBA00022695"/>
    </source>
</evidence>
<comment type="catalytic activity">
    <reaction evidence="8">
        <text>L-tyrosyl-[protein] + ATP = O-(5'-adenylyl)-L-tyrosyl-[protein] + diphosphate</text>
        <dbReference type="Rhea" id="RHEA:54288"/>
        <dbReference type="Rhea" id="RHEA-COMP:10136"/>
        <dbReference type="Rhea" id="RHEA-COMP:13846"/>
        <dbReference type="ChEBI" id="CHEBI:30616"/>
        <dbReference type="ChEBI" id="CHEBI:33019"/>
        <dbReference type="ChEBI" id="CHEBI:46858"/>
        <dbReference type="ChEBI" id="CHEBI:83624"/>
        <dbReference type="EC" id="2.7.7.108"/>
    </reaction>
</comment>
<feature type="binding site" evidence="8">
    <location>
        <position position="108"/>
    </location>
    <ligand>
        <name>ATP</name>
        <dbReference type="ChEBI" id="CHEBI:30616"/>
    </ligand>
</feature>
<comment type="similarity">
    <text evidence="1 8">Belongs to the SELO family.</text>
</comment>
<keyword evidence="6 8" id="KW-0067">ATP-binding</keyword>
<keyword evidence="5 8" id="KW-0547">Nucleotide-binding</keyword>
<feature type="binding site" evidence="8">
    <location>
        <position position="147"/>
    </location>
    <ligand>
        <name>ATP</name>
        <dbReference type="ChEBI" id="CHEBI:30616"/>
    </ligand>
</feature>
<evidence type="ECO:0000256" key="8">
    <source>
        <dbReference type="HAMAP-Rule" id="MF_00692"/>
    </source>
</evidence>
<dbReference type="NCBIfam" id="NF000658">
    <property type="entry name" value="PRK00029.1"/>
    <property type="match status" value="1"/>
</dbReference>
<feature type="binding site" evidence="8">
    <location>
        <position position="205"/>
    </location>
    <ligand>
        <name>ATP</name>
        <dbReference type="ChEBI" id="CHEBI:30616"/>
    </ligand>
</feature>
<comment type="catalytic activity">
    <reaction evidence="8">
        <text>L-tyrosyl-[protein] + UTP = O-(5'-uridylyl)-L-tyrosyl-[protein] + diphosphate</text>
        <dbReference type="Rhea" id="RHEA:83887"/>
        <dbReference type="Rhea" id="RHEA-COMP:10136"/>
        <dbReference type="Rhea" id="RHEA-COMP:20238"/>
        <dbReference type="ChEBI" id="CHEBI:33019"/>
        <dbReference type="ChEBI" id="CHEBI:46398"/>
        <dbReference type="ChEBI" id="CHEBI:46858"/>
        <dbReference type="ChEBI" id="CHEBI:90602"/>
    </reaction>
</comment>
<keyword evidence="7 8" id="KW-0460">Magnesium</keyword>
<comment type="cofactor">
    <cofactor evidence="8">
        <name>Mg(2+)</name>
        <dbReference type="ChEBI" id="CHEBI:18420"/>
    </cofactor>
    <cofactor evidence="8">
        <name>Mn(2+)</name>
        <dbReference type="ChEBI" id="CHEBI:29035"/>
    </cofactor>
</comment>
<dbReference type="PANTHER" id="PTHR32057">
    <property type="entry name" value="PROTEIN ADENYLYLTRANSFERASE SELO, MITOCHONDRIAL"/>
    <property type="match status" value="1"/>
</dbReference>
<dbReference type="STRING" id="75379.Tint_1494"/>
<dbReference type="GO" id="GO:0005524">
    <property type="term" value="F:ATP binding"/>
    <property type="evidence" value="ECO:0007669"/>
    <property type="project" value="UniProtKB-UniRule"/>
</dbReference>
<dbReference type="GO" id="GO:0030145">
    <property type="term" value="F:manganese ion binding"/>
    <property type="evidence" value="ECO:0007669"/>
    <property type="project" value="UniProtKB-UniRule"/>
</dbReference>
<evidence type="ECO:0000256" key="5">
    <source>
        <dbReference type="ARBA" id="ARBA00022741"/>
    </source>
</evidence>
<keyword evidence="2 8" id="KW-0808">Transferase</keyword>
<feature type="binding site" evidence="8">
    <location>
        <position position="135"/>
    </location>
    <ligand>
        <name>ATP</name>
        <dbReference type="ChEBI" id="CHEBI:30616"/>
    </ligand>
</feature>
<name>D5X180_THIK1</name>
<feature type="region of interest" description="Disordered" evidence="9">
    <location>
        <begin position="491"/>
        <end position="513"/>
    </location>
</feature>